<evidence type="ECO:0000313" key="2">
    <source>
        <dbReference type="EMBL" id="MFD0779698.1"/>
    </source>
</evidence>
<dbReference type="EMBL" id="JBHTIM010000001">
    <property type="protein sequence ID" value="MFD0779698.1"/>
    <property type="molecule type" value="Genomic_DNA"/>
</dbReference>
<name>A0ABW2ZMW5_9MICO</name>
<dbReference type="Proteomes" id="UP001597042">
    <property type="component" value="Unassembled WGS sequence"/>
</dbReference>
<keyword evidence="1" id="KW-1133">Transmembrane helix</keyword>
<dbReference type="RefSeq" id="WP_378753838.1">
    <property type="nucleotide sequence ID" value="NZ_JBHSSV010000021.1"/>
</dbReference>
<comment type="caution">
    <text evidence="2">The sequence shown here is derived from an EMBL/GenBank/DDBJ whole genome shotgun (WGS) entry which is preliminary data.</text>
</comment>
<evidence type="ECO:0000256" key="1">
    <source>
        <dbReference type="SAM" id="Phobius"/>
    </source>
</evidence>
<reference evidence="3" key="1">
    <citation type="journal article" date="2019" name="Int. J. Syst. Evol. Microbiol.">
        <title>The Global Catalogue of Microorganisms (GCM) 10K type strain sequencing project: providing services to taxonomists for standard genome sequencing and annotation.</title>
        <authorList>
            <consortium name="The Broad Institute Genomics Platform"/>
            <consortium name="The Broad Institute Genome Sequencing Center for Infectious Disease"/>
            <person name="Wu L."/>
            <person name="Ma J."/>
        </authorList>
    </citation>
    <scope>NUCLEOTIDE SEQUENCE [LARGE SCALE GENOMIC DNA]</scope>
    <source>
        <strain evidence="3">CCUG 50754</strain>
    </source>
</reference>
<keyword evidence="3" id="KW-1185">Reference proteome</keyword>
<organism evidence="2 3">
    <name type="scientific">Microbacterium koreense</name>
    <dbReference type="NCBI Taxonomy" id="323761"/>
    <lineage>
        <taxon>Bacteria</taxon>
        <taxon>Bacillati</taxon>
        <taxon>Actinomycetota</taxon>
        <taxon>Actinomycetes</taxon>
        <taxon>Micrococcales</taxon>
        <taxon>Microbacteriaceae</taxon>
        <taxon>Microbacterium</taxon>
    </lineage>
</organism>
<accession>A0ABW2ZMW5</accession>
<gene>
    <name evidence="2" type="ORF">ACFQZV_00105</name>
</gene>
<proteinExistence type="predicted"/>
<evidence type="ECO:0000313" key="3">
    <source>
        <dbReference type="Proteomes" id="UP001597042"/>
    </source>
</evidence>
<keyword evidence="1" id="KW-0472">Membrane</keyword>
<feature type="transmembrane region" description="Helical" evidence="1">
    <location>
        <begin position="9"/>
        <end position="30"/>
    </location>
</feature>
<keyword evidence="1" id="KW-0812">Transmembrane</keyword>
<protein>
    <submittedName>
        <fullName evidence="2">Uncharacterized protein</fullName>
    </submittedName>
</protein>
<sequence length="205" mass="21376">MARATGRSLWVAIPATVVCIGVLAALVWFARPMLPVAFGWVGDTLRTATAAEQAAEHAPAPADVVADGTELDCRDAYPDLLWAELIWRGDGLLGQNRTSPPLSTPDVGEALAPQVHVTCAWTFGDAGSIVSSLATVGEDAASVAEAAFTASGFTCETTDAVTTCRGAASGVAEEHVFRGGLWLATVVDGWMPEDYPARLSAFVWG</sequence>